<evidence type="ECO:0000313" key="2">
    <source>
        <dbReference type="Proteomes" id="UP001060215"/>
    </source>
</evidence>
<gene>
    <name evidence="1" type="ORF">LOK49_LG03G02959</name>
</gene>
<keyword evidence="2" id="KW-1185">Reference proteome</keyword>
<dbReference type="Proteomes" id="UP001060215">
    <property type="component" value="Chromosome 6"/>
</dbReference>
<sequence length="68" mass="7538">MDPESLGNTTSNAPRKVCFDAHPSSKSEKTETIDVDAQAQELLRRFNEASGKVKPKVEKKGKCFFPVL</sequence>
<organism evidence="1 2">
    <name type="scientific">Camellia lanceoleosa</name>
    <dbReference type="NCBI Taxonomy" id="1840588"/>
    <lineage>
        <taxon>Eukaryota</taxon>
        <taxon>Viridiplantae</taxon>
        <taxon>Streptophyta</taxon>
        <taxon>Embryophyta</taxon>
        <taxon>Tracheophyta</taxon>
        <taxon>Spermatophyta</taxon>
        <taxon>Magnoliopsida</taxon>
        <taxon>eudicotyledons</taxon>
        <taxon>Gunneridae</taxon>
        <taxon>Pentapetalae</taxon>
        <taxon>asterids</taxon>
        <taxon>Ericales</taxon>
        <taxon>Theaceae</taxon>
        <taxon>Camellia</taxon>
    </lineage>
</organism>
<evidence type="ECO:0000313" key="1">
    <source>
        <dbReference type="EMBL" id="KAI8024114.1"/>
    </source>
</evidence>
<reference evidence="1 2" key="1">
    <citation type="journal article" date="2022" name="Plant J.">
        <title>Chromosome-level genome of Camellia lanceoleosa provides a valuable resource for understanding genome evolution and self-incompatibility.</title>
        <authorList>
            <person name="Gong W."/>
            <person name="Xiao S."/>
            <person name="Wang L."/>
            <person name="Liao Z."/>
            <person name="Chang Y."/>
            <person name="Mo W."/>
            <person name="Hu G."/>
            <person name="Li W."/>
            <person name="Zhao G."/>
            <person name="Zhu H."/>
            <person name="Hu X."/>
            <person name="Ji K."/>
            <person name="Xiang X."/>
            <person name="Song Q."/>
            <person name="Yuan D."/>
            <person name="Jin S."/>
            <person name="Zhang L."/>
        </authorList>
    </citation>
    <scope>NUCLEOTIDE SEQUENCE [LARGE SCALE GENOMIC DNA]</scope>
    <source>
        <strain evidence="1">SQ_2022a</strain>
    </source>
</reference>
<accession>A0ACC0II41</accession>
<proteinExistence type="predicted"/>
<comment type="caution">
    <text evidence="1">The sequence shown here is derived from an EMBL/GenBank/DDBJ whole genome shotgun (WGS) entry which is preliminary data.</text>
</comment>
<dbReference type="EMBL" id="CM045763">
    <property type="protein sequence ID" value="KAI8024114.1"/>
    <property type="molecule type" value="Genomic_DNA"/>
</dbReference>
<protein>
    <submittedName>
        <fullName evidence="1">Uncharacterized protein</fullName>
    </submittedName>
</protein>
<name>A0ACC0II41_9ERIC</name>